<proteinExistence type="inferred from homology"/>
<evidence type="ECO:0000313" key="10">
    <source>
        <dbReference type="Proteomes" id="UP001217089"/>
    </source>
</evidence>
<keyword evidence="5 7" id="KW-0472">Membrane</keyword>
<keyword evidence="4 7" id="KW-1133">Transmembrane helix</keyword>
<feature type="coiled-coil region" evidence="6">
    <location>
        <begin position="116"/>
        <end position="147"/>
    </location>
</feature>
<keyword evidence="6" id="KW-0175">Coiled coil</keyword>
<evidence type="ECO:0000256" key="1">
    <source>
        <dbReference type="ARBA" id="ARBA00004141"/>
    </source>
</evidence>
<accession>A0ABQ9FLE5</accession>
<feature type="transmembrane region" description="Helical" evidence="7">
    <location>
        <begin position="235"/>
        <end position="254"/>
    </location>
</feature>
<evidence type="ECO:0000256" key="5">
    <source>
        <dbReference type="ARBA" id="ARBA00023136"/>
    </source>
</evidence>
<dbReference type="InterPro" id="IPR012496">
    <property type="entry name" value="TMC_dom"/>
</dbReference>
<evidence type="ECO:0000256" key="7">
    <source>
        <dbReference type="SAM" id="Phobius"/>
    </source>
</evidence>
<evidence type="ECO:0000256" key="3">
    <source>
        <dbReference type="ARBA" id="ARBA00022692"/>
    </source>
</evidence>
<protein>
    <recommendedName>
        <fullName evidence="8">TMC domain-containing protein</fullName>
    </recommendedName>
</protein>
<feature type="transmembrane region" description="Helical" evidence="7">
    <location>
        <begin position="349"/>
        <end position="373"/>
    </location>
</feature>
<feature type="transmembrane region" description="Helical" evidence="7">
    <location>
        <begin position="151"/>
        <end position="175"/>
    </location>
</feature>
<evidence type="ECO:0000256" key="2">
    <source>
        <dbReference type="ARBA" id="ARBA00006510"/>
    </source>
</evidence>
<dbReference type="EMBL" id="JARBDR010000214">
    <property type="protein sequence ID" value="KAJ8318093.1"/>
    <property type="molecule type" value="Genomic_DNA"/>
</dbReference>
<gene>
    <name evidence="9" type="ORF">KUTeg_003184</name>
</gene>
<evidence type="ECO:0000256" key="4">
    <source>
        <dbReference type="ARBA" id="ARBA00022989"/>
    </source>
</evidence>
<sequence>MPKIAKLMEYLGWLENTVLFYGKYVSVYKTATGQPYNLELIYLLATGFTFLLGFFLLVKKTNIILRCLNHQEEEILHNSGKGIKEGVMEKDTKLLQFSNKVLTGWDYCITEPKAVHHKHKNLAQELEADLENQRLQWKKERRTTQEKMKLYIIRFIINIIIVALLTGSLFLIYFTSTQLVELQKLLPYQHPLVKFTIQYLPSITITLLNVVVPVILRKLVLLEDYMPAFEIKMTLLRTVLLRLASLGVLLYSLYELIQLEDPSLMNKCGNKRWALNRNSSVENDEDTSIIFTFQCWETYVGQQIYKLIILDFLVFTIVTFVVEFPRRFIYDRFKRVKMIKMVGLQEFNLPKAVLDIVYSQTLCWMGFLIIIFVKLPPGDNHMVVKTY</sequence>
<dbReference type="Pfam" id="PF07810">
    <property type="entry name" value="TMC"/>
    <property type="match status" value="1"/>
</dbReference>
<dbReference type="InterPro" id="IPR038900">
    <property type="entry name" value="TMC"/>
</dbReference>
<dbReference type="Proteomes" id="UP001217089">
    <property type="component" value="Unassembled WGS sequence"/>
</dbReference>
<feature type="transmembrane region" description="Helical" evidence="7">
    <location>
        <begin position="307"/>
        <end position="329"/>
    </location>
</feature>
<keyword evidence="10" id="KW-1185">Reference proteome</keyword>
<comment type="subcellular location">
    <subcellularLocation>
        <location evidence="1">Membrane</location>
        <topology evidence="1">Multi-pass membrane protein</topology>
    </subcellularLocation>
</comment>
<keyword evidence="3 7" id="KW-0812">Transmembrane</keyword>
<organism evidence="9 10">
    <name type="scientific">Tegillarca granosa</name>
    <name type="common">Malaysian cockle</name>
    <name type="synonym">Anadara granosa</name>
    <dbReference type="NCBI Taxonomy" id="220873"/>
    <lineage>
        <taxon>Eukaryota</taxon>
        <taxon>Metazoa</taxon>
        <taxon>Spiralia</taxon>
        <taxon>Lophotrochozoa</taxon>
        <taxon>Mollusca</taxon>
        <taxon>Bivalvia</taxon>
        <taxon>Autobranchia</taxon>
        <taxon>Pteriomorphia</taxon>
        <taxon>Arcoida</taxon>
        <taxon>Arcoidea</taxon>
        <taxon>Arcidae</taxon>
        <taxon>Tegillarca</taxon>
    </lineage>
</organism>
<evidence type="ECO:0000256" key="6">
    <source>
        <dbReference type="SAM" id="Coils"/>
    </source>
</evidence>
<dbReference type="PANTHER" id="PTHR23302">
    <property type="entry name" value="TRANSMEMBRANE CHANNEL-RELATED"/>
    <property type="match status" value="1"/>
</dbReference>
<feature type="transmembrane region" description="Helical" evidence="7">
    <location>
        <begin position="40"/>
        <end position="58"/>
    </location>
</feature>
<comment type="caution">
    <text evidence="9">The sequence shown here is derived from an EMBL/GenBank/DDBJ whole genome shotgun (WGS) entry which is preliminary data.</text>
</comment>
<comment type="similarity">
    <text evidence="2">Belongs to the TMC family.</text>
</comment>
<feature type="transmembrane region" description="Helical" evidence="7">
    <location>
        <begin position="195"/>
        <end position="215"/>
    </location>
</feature>
<reference evidence="9 10" key="1">
    <citation type="submission" date="2022-12" db="EMBL/GenBank/DDBJ databases">
        <title>Chromosome-level genome of Tegillarca granosa.</title>
        <authorList>
            <person name="Kim J."/>
        </authorList>
    </citation>
    <scope>NUCLEOTIDE SEQUENCE [LARGE SCALE GENOMIC DNA]</scope>
    <source>
        <strain evidence="9">Teg-2019</strain>
        <tissue evidence="9">Adductor muscle</tissue>
    </source>
</reference>
<dbReference type="PANTHER" id="PTHR23302:SF24">
    <property type="entry name" value="TMC DOMAIN-CONTAINING PROTEIN"/>
    <property type="match status" value="1"/>
</dbReference>
<feature type="domain" description="TMC" evidence="8">
    <location>
        <begin position="295"/>
        <end position="368"/>
    </location>
</feature>
<name>A0ABQ9FLE5_TEGGR</name>
<evidence type="ECO:0000259" key="8">
    <source>
        <dbReference type="Pfam" id="PF07810"/>
    </source>
</evidence>
<evidence type="ECO:0000313" key="9">
    <source>
        <dbReference type="EMBL" id="KAJ8318093.1"/>
    </source>
</evidence>